<dbReference type="Proteomes" id="UP000062160">
    <property type="component" value="Unassembled WGS sequence"/>
</dbReference>
<name>A0A0U9HST4_9FIRM</name>
<evidence type="ECO:0000313" key="4">
    <source>
        <dbReference type="Proteomes" id="UP000062160"/>
    </source>
</evidence>
<dbReference type="OrthoDB" id="1680212at2"/>
<dbReference type="STRING" id="224999.GCA_001485475_02190"/>
<dbReference type="SUPFAM" id="SSF51735">
    <property type="entry name" value="NAD(P)-binding Rossmann-fold domains"/>
    <property type="match status" value="1"/>
</dbReference>
<dbReference type="EMBL" id="DF977003">
    <property type="protein sequence ID" value="GAQ26151.1"/>
    <property type="molecule type" value="Genomic_DNA"/>
</dbReference>
<feature type="domain" description="Pyrroline-5-carboxylate reductase catalytic N-terminal" evidence="2">
    <location>
        <begin position="4"/>
        <end position="90"/>
    </location>
</feature>
<reference evidence="3" key="1">
    <citation type="journal article" date="2016" name="Genome Announc.">
        <title>Draft Genome Sequence of the Syntrophic Lactate-Degrading Bacterium Tepidanaerobacter syntrophicus JLT.</title>
        <authorList>
            <person name="Matsuura N."/>
            <person name="Ohashi A."/>
            <person name="Tourlousse D.M."/>
            <person name="Sekiguchi Y."/>
        </authorList>
    </citation>
    <scope>NUCLEOTIDE SEQUENCE [LARGE SCALE GENOMIC DNA]</scope>
    <source>
        <strain evidence="3">JL</strain>
    </source>
</reference>
<dbReference type="RefSeq" id="WP_059033978.1">
    <property type="nucleotide sequence ID" value="NZ_BSDW01000001.1"/>
</dbReference>
<evidence type="ECO:0000313" key="3">
    <source>
        <dbReference type="EMBL" id="GAQ26151.1"/>
    </source>
</evidence>
<proteinExistence type="predicted"/>
<dbReference type="InterPro" id="IPR036291">
    <property type="entry name" value="NAD(P)-bd_dom_sf"/>
</dbReference>
<keyword evidence="1" id="KW-0560">Oxidoreductase</keyword>
<dbReference type="AlphaFoldDB" id="A0A0U9HST4"/>
<dbReference type="Gene3D" id="3.40.50.720">
    <property type="entry name" value="NAD(P)-binding Rossmann-like Domain"/>
    <property type="match status" value="1"/>
</dbReference>
<dbReference type="PANTHER" id="PTHR21363:SF0">
    <property type="entry name" value="PREPHENATE DEHYDROGENASE [NADP(+)]"/>
    <property type="match status" value="1"/>
</dbReference>
<organism evidence="3">
    <name type="scientific">Tepidanaerobacter syntrophicus</name>
    <dbReference type="NCBI Taxonomy" id="224999"/>
    <lineage>
        <taxon>Bacteria</taxon>
        <taxon>Bacillati</taxon>
        <taxon>Bacillota</taxon>
        <taxon>Clostridia</taxon>
        <taxon>Thermosediminibacterales</taxon>
        <taxon>Tepidanaerobacteraceae</taxon>
        <taxon>Tepidanaerobacter</taxon>
    </lineage>
</organism>
<dbReference type="InterPro" id="IPR028939">
    <property type="entry name" value="P5C_Rdtase_cat_N"/>
</dbReference>
<dbReference type="GO" id="GO:0070403">
    <property type="term" value="F:NAD+ binding"/>
    <property type="evidence" value="ECO:0007669"/>
    <property type="project" value="TreeGrafter"/>
</dbReference>
<sequence>METVSIIGVGRMGSLLAHKISYDYNLILIDKDLRKCGLLAQEIGALATGEYSMLKLSDYIITALPASIIPNVLEDIKPYLSENQILINISTDTEKDTFKPIQGLCKLASAKIIGHALNIATTGELPLVLIDADDENVRQKTAEIFAHLGCTCYGSEKTVKLINNIASEEGIKAALTIEARLKELNIPPEYISFAIRNVACGTMNAYALGEAGPFVQKIIEKLK</sequence>
<keyword evidence="4" id="KW-1185">Reference proteome</keyword>
<dbReference type="PANTHER" id="PTHR21363">
    <property type="entry name" value="PREPHENATE DEHYDROGENASE"/>
    <property type="match status" value="1"/>
</dbReference>
<dbReference type="InterPro" id="IPR050812">
    <property type="entry name" value="Preph/Arog_dehydrog"/>
</dbReference>
<dbReference type="GO" id="GO:0006571">
    <property type="term" value="P:tyrosine biosynthetic process"/>
    <property type="evidence" value="ECO:0007669"/>
    <property type="project" value="TreeGrafter"/>
</dbReference>
<evidence type="ECO:0000259" key="2">
    <source>
        <dbReference type="Pfam" id="PF03807"/>
    </source>
</evidence>
<protein>
    <submittedName>
        <fullName evidence="3">NADP oxidoreductase coenzyme F420-dependent</fullName>
    </submittedName>
</protein>
<dbReference type="Pfam" id="PF03807">
    <property type="entry name" value="F420_oxidored"/>
    <property type="match status" value="1"/>
</dbReference>
<gene>
    <name evidence="3" type="ORF">TSYNT_9410</name>
</gene>
<accession>A0A0U9HST4</accession>
<dbReference type="GO" id="GO:0008977">
    <property type="term" value="F:prephenate dehydrogenase (NAD+) activity"/>
    <property type="evidence" value="ECO:0007669"/>
    <property type="project" value="TreeGrafter"/>
</dbReference>
<evidence type="ECO:0000256" key="1">
    <source>
        <dbReference type="ARBA" id="ARBA00023002"/>
    </source>
</evidence>